<dbReference type="AlphaFoldDB" id="A0A0B5EPX3"/>
<sequence length="65" mass="6821">MTTPCLVLGLLAAAQVSGLLLTRTVSAATAVVLARRALHGAEPRHRAAILRALAEIVRALREPGR</sequence>
<organism evidence="1 2">
    <name type="scientific">Streptomyces albus (strain ATCC 21838 / DSM 41398 / FERM P-419 / JCM 4703 / NBRC 107858)</name>
    <dbReference type="NCBI Taxonomy" id="1081613"/>
    <lineage>
        <taxon>Bacteria</taxon>
        <taxon>Bacillati</taxon>
        <taxon>Actinomycetota</taxon>
        <taxon>Actinomycetes</taxon>
        <taxon>Kitasatosporales</taxon>
        <taxon>Streptomycetaceae</taxon>
        <taxon>Streptomyces</taxon>
    </lineage>
</organism>
<dbReference type="KEGG" id="sals:SLNWT_3303"/>
<reference evidence="1 2" key="1">
    <citation type="submission" date="2015-01" db="EMBL/GenBank/DDBJ databases">
        <title>Enhanced salinomycin production by adjusting the supply of polyketide extender units in Streptomyce albus DSM 41398.</title>
        <authorList>
            <person name="Lu C."/>
        </authorList>
    </citation>
    <scope>NUCLEOTIDE SEQUENCE [LARGE SCALE GENOMIC DNA]</scope>
    <source>
        <strain evidence="2">ATCC 21838 / DSM 41398 / FERM P-419 / JCM 4703 / NBRC 107858</strain>
    </source>
</reference>
<dbReference type="Proteomes" id="UP000031523">
    <property type="component" value="Chromosome"/>
</dbReference>
<gene>
    <name evidence="1" type="ORF">SLNWT_3303</name>
</gene>
<accession>A0A0B5EPX3</accession>
<proteinExistence type="predicted"/>
<dbReference type="EMBL" id="CP010519">
    <property type="protein sequence ID" value="AJE83679.1"/>
    <property type="molecule type" value="Genomic_DNA"/>
</dbReference>
<name>A0A0B5EPX3_STRA4</name>
<evidence type="ECO:0000313" key="2">
    <source>
        <dbReference type="Proteomes" id="UP000031523"/>
    </source>
</evidence>
<keyword evidence="2" id="KW-1185">Reference proteome</keyword>
<evidence type="ECO:0000313" key="1">
    <source>
        <dbReference type="EMBL" id="AJE83679.1"/>
    </source>
</evidence>
<protein>
    <submittedName>
        <fullName evidence="1">Uncharacterized protein</fullName>
    </submittedName>
</protein>